<comment type="similarity">
    <text evidence="1">Belongs to the PhzF family.</text>
</comment>
<evidence type="ECO:0000313" key="4">
    <source>
        <dbReference type="Proteomes" id="UP001235840"/>
    </source>
</evidence>
<name>A0ABT9VYU4_9BACI</name>
<evidence type="ECO:0000256" key="1">
    <source>
        <dbReference type="ARBA" id="ARBA00008270"/>
    </source>
</evidence>
<dbReference type="PANTHER" id="PTHR13774">
    <property type="entry name" value="PHENAZINE BIOSYNTHESIS PROTEIN"/>
    <property type="match status" value="1"/>
</dbReference>
<accession>A0ABT9VYU4</accession>
<dbReference type="PIRSF" id="PIRSF016184">
    <property type="entry name" value="PhzC_PhzF"/>
    <property type="match status" value="1"/>
</dbReference>
<gene>
    <name evidence="3" type="ORF">J2S11_002069</name>
</gene>
<evidence type="ECO:0000313" key="3">
    <source>
        <dbReference type="EMBL" id="MDQ0166168.1"/>
    </source>
</evidence>
<dbReference type="SUPFAM" id="SSF54506">
    <property type="entry name" value="Diaminopimelate epimerase-like"/>
    <property type="match status" value="1"/>
</dbReference>
<dbReference type="EMBL" id="JAUSTY010000007">
    <property type="protein sequence ID" value="MDQ0166168.1"/>
    <property type="molecule type" value="Genomic_DNA"/>
</dbReference>
<dbReference type="InterPro" id="IPR003719">
    <property type="entry name" value="Phenazine_PhzF-like"/>
</dbReference>
<keyword evidence="4" id="KW-1185">Reference proteome</keyword>
<dbReference type="NCBIfam" id="TIGR00654">
    <property type="entry name" value="PhzF_family"/>
    <property type="match status" value="1"/>
</dbReference>
<comment type="caution">
    <text evidence="3">The sequence shown here is derived from an EMBL/GenBank/DDBJ whole genome shotgun (WGS) entry which is preliminary data.</text>
</comment>
<evidence type="ECO:0000256" key="2">
    <source>
        <dbReference type="ARBA" id="ARBA00023235"/>
    </source>
</evidence>
<proteinExistence type="inferred from homology"/>
<protein>
    <submittedName>
        <fullName evidence="3">PhzF family phenazine biosynthesis protein</fullName>
    </submittedName>
</protein>
<sequence length="258" mass="29063">MQEIARIVGLSETAFFVETDHADFKIRYFTPKGEVDICGHATVAAFNLLWTQERISLGTYTLLTKAGMLEVILQENGEVFLTQALPRYFEHVDRKLIADSLRISPDDLVHDLPVQIVSTGLRDILVPIKRSGILKHITPDFEQITKISRDYQVVGYHLFTLDIQPGALAECRNFAPLYGITEESATGTSNGALTCYLWKNRKLPEAQDHEYILKQGYTMNRPSEVRARLTINKVNGEITKVQVGGMATNIEIKKVNIN</sequence>
<organism evidence="3 4">
    <name type="scientific">Caldalkalibacillus horti</name>
    <dbReference type="NCBI Taxonomy" id="77523"/>
    <lineage>
        <taxon>Bacteria</taxon>
        <taxon>Bacillati</taxon>
        <taxon>Bacillota</taxon>
        <taxon>Bacilli</taxon>
        <taxon>Bacillales</taxon>
        <taxon>Bacillaceae</taxon>
        <taxon>Caldalkalibacillus</taxon>
    </lineage>
</organism>
<dbReference type="PANTHER" id="PTHR13774:SF39">
    <property type="entry name" value="BIOSYNTHESIS PROTEIN, PUTATIVE-RELATED"/>
    <property type="match status" value="1"/>
</dbReference>
<dbReference type="Gene3D" id="3.10.310.10">
    <property type="entry name" value="Diaminopimelate Epimerase, Chain A, domain 1"/>
    <property type="match status" value="2"/>
</dbReference>
<reference evidence="3 4" key="1">
    <citation type="submission" date="2023-07" db="EMBL/GenBank/DDBJ databases">
        <title>Genomic Encyclopedia of Type Strains, Phase IV (KMG-IV): sequencing the most valuable type-strain genomes for metagenomic binning, comparative biology and taxonomic classification.</title>
        <authorList>
            <person name="Goeker M."/>
        </authorList>
    </citation>
    <scope>NUCLEOTIDE SEQUENCE [LARGE SCALE GENOMIC DNA]</scope>
    <source>
        <strain evidence="3 4">DSM 12751</strain>
    </source>
</reference>
<dbReference type="Proteomes" id="UP001235840">
    <property type="component" value="Unassembled WGS sequence"/>
</dbReference>
<keyword evidence="2" id="KW-0413">Isomerase</keyword>
<dbReference type="Pfam" id="PF02567">
    <property type="entry name" value="PhzC-PhzF"/>
    <property type="match status" value="1"/>
</dbReference>